<dbReference type="GO" id="GO:0005912">
    <property type="term" value="C:adherens junction"/>
    <property type="evidence" value="ECO:0007669"/>
    <property type="project" value="TreeGrafter"/>
</dbReference>
<evidence type="ECO:0000256" key="4">
    <source>
        <dbReference type="ARBA" id="ARBA00022889"/>
    </source>
</evidence>
<reference evidence="10" key="1">
    <citation type="submission" date="2025-08" db="UniProtKB">
        <authorList>
            <consortium name="RefSeq"/>
        </authorList>
    </citation>
    <scope>IDENTIFICATION</scope>
    <source>
        <tissue evidence="10">Lung</tissue>
    </source>
</reference>
<keyword evidence="9" id="KW-1185">Reference proteome</keyword>
<feature type="region of interest" description="Disordered" evidence="8">
    <location>
        <begin position="357"/>
        <end position="380"/>
    </location>
</feature>
<evidence type="ECO:0000256" key="2">
    <source>
        <dbReference type="ARBA" id="ARBA00005462"/>
    </source>
</evidence>
<feature type="compositionally biased region" description="Low complexity" evidence="8">
    <location>
        <begin position="905"/>
        <end position="918"/>
    </location>
</feature>
<dbReference type="RefSeq" id="XP_032037969.1">
    <property type="nucleotide sequence ID" value="XM_032182078.1"/>
</dbReference>
<dbReference type="GO" id="GO:0014069">
    <property type="term" value="C:postsynaptic density"/>
    <property type="evidence" value="ECO:0007669"/>
    <property type="project" value="TreeGrafter"/>
</dbReference>
<evidence type="ECO:0000313" key="9">
    <source>
        <dbReference type="Proteomes" id="UP000504639"/>
    </source>
</evidence>
<feature type="coiled-coil region" evidence="7">
    <location>
        <begin position="40"/>
        <end position="67"/>
    </location>
</feature>
<feature type="region of interest" description="Disordered" evidence="8">
    <location>
        <begin position="1"/>
        <end position="34"/>
    </location>
</feature>
<dbReference type="GO" id="GO:0005634">
    <property type="term" value="C:nucleus"/>
    <property type="evidence" value="ECO:0007669"/>
    <property type="project" value="TreeGrafter"/>
</dbReference>
<evidence type="ECO:0000256" key="5">
    <source>
        <dbReference type="ARBA" id="ARBA00022949"/>
    </source>
</evidence>
<dbReference type="Proteomes" id="UP000504639">
    <property type="component" value="Chromosome 2"/>
</dbReference>
<keyword evidence="4" id="KW-0130">Cell adhesion</keyword>
<evidence type="ECO:0000256" key="6">
    <source>
        <dbReference type="PROSITE-ProRule" id="PRU00259"/>
    </source>
</evidence>
<dbReference type="InterPro" id="IPR011989">
    <property type="entry name" value="ARM-like"/>
</dbReference>
<evidence type="ECO:0000313" key="10">
    <source>
        <dbReference type="RefSeq" id="XP_032037969.1"/>
    </source>
</evidence>
<proteinExistence type="inferred from homology"/>
<dbReference type="FunFam" id="1.25.10.10:FF:001160">
    <property type="entry name" value="Catenin delta 2"/>
    <property type="match status" value="1"/>
</dbReference>
<evidence type="ECO:0000256" key="1">
    <source>
        <dbReference type="ARBA" id="ARBA00004282"/>
    </source>
</evidence>
<dbReference type="PANTHER" id="PTHR10372">
    <property type="entry name" value="PLAKOPHILLIN-RELATED"/>
    <property type="match status" value="1"/>
</dbReference>
<keyword evidence="7" id="KW-0175">Coiled coil</keyword>
<dbReference type="InterPro" id="IPR016024">
    <property type="entry name" value="ARM-type_fold"/>
</dbReference>
<dbReference type="InterPro" id="IPR028435">
    <property type="entry name" value="Plakophilin/d_Catenin"/>
</dbReference>
<evidence type="ECO:0000256" key="8">
    <source>
        <dbReference type="SAM" id="MobiDB-lite"/>
    </source>
</evidence>
<feature type="region of interest" description="Disordered" evidence="8">
    <location>
        <begin position="273"/>
        <end position="321"/>
    </location>
</feature>
<dbReference type="Gene3D" id="1.25.10.10">
    <property type="entry name" value="Leucine-rich Repeat Variant"/>
    <property type="match status" value="1"/>
</dbReference>
<evidence type="ECO:0000256" key="7">
    <source>
        <dbReference type="SAM" id="Coils"/>
    </source>
</evidence>
<dbReference type="GO" id="GO:0098609">
    <property type="term" value="P:cell-cell adhesion"/>
    <property type="evidence" value="ECO:0007669"/>
    <property type="project" value="InterPro"/>
</dbReference>
<protein>
    <submittedName>
        <fullName evidence="10">Catenin delta-2 isoform X7</fullName>
    </submittedName>
</protein>
<feature type="compositionally biased region" description="Polar residues" evidence="8">
    <location>
        <begin position="890"/>
        <end position="899"/>
    </location>
</feature>
<comment type="subcellular location">
    <subcellularLocation>
        <location evidence="1">Cell junction</location>
    </subcellularLocation>
</comment>
<name>A0A6J3CIQ2_AYTFU</name>
<dbReference type="PROSITE" id="PS50176">
    <property type="entry name" value="ARM_REPEAT"/>
    <property type="match status" value="3"/>
</dbReference>
<feature type="compositionally biased region" description="Basic and acidic residues" evidence="8">
    <location>
        <begin position="942"/>
        <end position="951"/>
    </location>
</feature>
<sequence>MPVPDQPSSSDKTSSLSPVLNTSNGDGSETETTSAILASVKEQELQFERLTRELEAERQIVASQLERCKLGSETGSMSSISSTEEQFHWQTQDGQKDIEDELTTGLELVDSCIRSLQESGILDPQDYSASERPSLLSQSALQLNAKPEGSFQYSASYHSNQTLALGETAAAPLPARSAQARGAIQSYSQLSSAIGTYATLSPTKRLVHAADPYAKHSQELFATATLQRPGSLAAGSRASYSSQHSHLGSELRALQSPEHHIDPIYEDRVYQKPPMRSLSQSQGDPLQPAHTGTYRTSTAPSSPGVDSVPLQRTGSQHGTQNATATFQRASYAAGPASNYADPYRQLQYCPSVESPYSKSGPAIPPEGTLARSPSIDSIQKDPREFGWRDPELPEVIQMLQHQFPSVQSNAAAYLQHLCFGDNKIKAEIRRQGGIQLLVDLLDHRMTEVHRSACGALRNLVYGKANDDNKIALKNCGGIPALVRLLRKTTDLEIRELVTGVLWNLSSCDALKMPIIQDALAVLTNAVIIPHSGWENSPLQDDHKIQLHSSQVLRNATGCLRNVSSAGEEARRRMRECDGLTDALLYVIQSALGSSEIDSKTVENCVCILRNLSYRLAAETSQGQQMGTDELDGLLCGDANGKDTESSGCWGKKKKKKKSQDQWDGVGPLPDCAEPPKGIQMLWHPSIVKPYLTLLSECSNPDTLEGAAGALQNLAAGSWKWSVYIRAAVRKEKGLPILVELLRIDNDRVVCAVATALRNMALDVRNKELIGKYAMRDLVHRLPGANNSNSSASKAMSDDTVTAICCTLHEVITKNMENAKALRDAGGIEKLVGISKSKGDKHSPKVVKAASQVLNSMWQYRDLRSLYKKDGWSQYHFVASSSTIERDRQRPYSSSRTPSISPVRMSPNNRSASAPASPREMISLKERKTDYESTGTNATYHGNKGEHTSRKDTMTAQSTGISTLYRNSYGAPAEDIKHNQVSTQPVPQEPSRKDYEPYQPFQNSTRNYDESFFEDQVHHRPPASEYNMHLGLKSTGNYVDFYSAARPYSELNYETSHYPASPDSWV</sequence>
<feature type="compositionally biased region" description="Polar residues" evidence="8">
    <location>
        <begin position="310"/>
        <end position="321"/>
    </location>
</feature>
<dbReference type="FunFam" id="1.25.10.10:FF:001123">
    <property type="entry name" value="Catenin (cadherin-associated protein), delta 2a"/>
    <property type="match status" value="1"/>
</dbReference>
<accession>A0A6J3CIQ2</accession>
<dbReference type="SMART" id="SM00185">
    <property type="entry name" value="ARM"/>
    <property type="match status" value="7"/>
</dbReference>
<dbReference type="Pfam" id="PF00514">
    <property type="entry name" value="Arm"/>
    <property type="match status" value="4"/>
</dbReference>
<keyword evidence="5" id="KW-0965">Cell junction</keyword>
<comment type="similarity">
    <text evidence="2">Belongs to the beta-catenin family.</text>
</comment>
<dbReference type="SUPFAM" id="SSF48371">
    <property type="entry name" value="ARM repeat"/>
    <property type="match status" value="1"/>
</dbReference>
<keyword evidence="3" id="KW-0677">Repeat</keyword>
<dbReference type="AlphaFoldDB" id="A0A6J3CIQ2"/>
<dbReference type="GO" id="GO:0005737">
    <property type="term" value="C:cytoplasm"/>
    <property type="evidence" value="ECO:0007669"/>
    <property type="project" value="TreeGrafter"/>
</dbReference>
<dbReference type="GO" id="GO:0005886">
    <property type="term" value="C:plasma membrane"/>
    <property type="evidence" value="ECO:0007669"/>
    <property type="project" value="TreeGrafter"/>
</dbReference>
<evidence type="ECO:0000256" key="3">
    <source>
        <dbReference type="ARBA" id="ARBA00022737"/>
    </source>
</evidence>
<feature type="compositionally biased region" description="Polar residues" evidence="8">
    <location>
        <begin position="18"/>
        <end position="34"/>
    </location>
</feature>
<gene>
    <name evidence="10" type="primary">CTNND2</name>
</gene>
<feature type="repeat" description="ARM" evidence="6">
    <location>
        <begin position="732"/>
        <end position="769"/>
    </location>
</feature>
<feature type="region of interest" description="Disordered" evidence="8">
    <location>
        <begin position="882"/>
        <end position="951"/>
    </location>
</feature>
<organism evidence="9 10">
    <name type="scientific">Aythya fuligula</name>
    <name type="common">Tufted duck</name>
    <name type="synonym">Anas fuligula</name>
    <dbReference type="NCBI Taxonomy" id="219594"/>
    <lineage>
        <taxon>Eukaryota</taxon>
        <taxon>Metazoa</taxon>
        <taxon>Chordata</taxon>
        <taxon>Craniata</taxon>
        <taxon>Vertebrata</taxon>
        <taxon>Euteleostomi</taxon>
        <taxon>Archelosauria</taxon>
        <taxon>Archosauria</taxon>
        <taxon>Dinosauria</taxon>
        <taxon>Saurischia</taxon>
        <taxon>Theropoda</taxon>
        <taxon>Coelurosauria</taxon>
        <taxon>Aves</taxon>
        <taxon>Neognathae</taxon>
        <taxon>Galloanserae</taxon>
        <taxon>Anseriformes</taxon>
        <taxon>Anatidae</taxon>
        <taxon>Aythyinae</taxon>
        <taxon>Aythya</taxon>
    </lineage>
</organism>
<feature type="repeat" description="ARM" evidence="6">
    <location>
        <begin position="476"/>
        <end position="519"/>
    </location>
</feature>
<feature type="compositionally biased region" description="Basic and acidic residues" evidence="8">
    <location>
        <begin position="921"/>
        <end position="930"/>
    </location>
</feature>
<dbReference type="PANTHER" id="PTHR10372:SF9">
    <property type="entry name" value="CATENIN DELTA-2"/>
    <property type="match status" value="1"/>
</dbReference>
<dbReference type="InterPro" id="IPR000225">
    <property type="entry name" value="Armadillo"/>
</dbReference>
<feature type="repeat" description="ARM" evidence="6">
    <location>
        <begin position="432"/>
        <end position="465"/>
    </location>
</feature>
<dbReference type="GeneID" id="116486103"/>
<feature type="compositionally biased region" description="Low complexity" evidence="8">
    <location>
        <begin position="8"/>
        <end position="17"/>
    </location>
</feature>
<dbReference type="GO" id="GO:0060997">
    <property type="term" value="P:dendritic spine morphogenesis"/>
    <property type="evidence" value="ECO:0007669"/>
    <property type="project" value="TreeGrafter"/>
</dbReference>
<dbReference type="CTD" id="1501"/>